<dbReference type="Proteomes" id="UP000241818">
    <property type="component" value="Unassembled WGS sequence"/>
</dbReference>
<dbReference type="RefSeq" id="XP_024721879.1">
    <property type="nucleotide sequence ID" value="XM_024860669.1"/>
</dbReference>
<dbReference type="EMBL" id="KZ679010">
    <property type="protein sequence ID" value="PSS20609.1"/>
    <property type="molecule type" value="Genomic_DNA"/>
</dbReference>
<proteinExistence type="predicted"/>
<reference evidence="1 2" key="1">
    <citation type="journal article" date="2018" name="New Phytol.">
        <title>Comparative genomics and transcriptomics depict ericoid mycorrhizal fungi as versatile saprotrophs and plant mutualists.</title>
        <authorList>
            <person name="Martino E."/>
            <person name="Morin E."/>
            <person name="Grelet G.A."/>
            <person name="Kuo A."/>
            <person name="Kohler A."/>
            <person name="Daghino S."/>
            <person name="Barry K.W."/>
            <person name="Cichocki N."/>
            <person name="Clum A."/>
            <person name="Dockter R.B."/>
            <person name="Hainaut M."/>
            <person name="Kuo R.C."/>
            <person name="LaButti K."/>
            <person name="Lindahl B.D."/>
            <person name="Lindquist E.A."/>
            <person name="Lipzen A."/>
            <person name="Khouja H.R."/>
            <person name="Magnuson J."/>
            <person name="Murat C."/>
            <person name="Ohm R.A."/>
            <person name="Singer S.W."/>
            <person name="Spatafora J.W."/>
            <person name="Wang M."/>
            <person name="Veneault-Fourrey C."/>
            <person name="Henrissat B."/>
            <person name="Grigoriev I.V."/>
            <person name="Martin F.M."/>
            <person name="Perotto S."/>
        </authorList>
    </citation>
    <scope>NUCLEOTIDE SEQUENCE [LARGE SCALE GENOMIC DNA]</scope>
    <source>
        <strain evidence="1 2">ATCC 22711</strain>
    </source>
</reference>
<organism evidence="1 2">
    <name type="scientific">Amorphotheca resinae ATCC 22711</name>
    <dbReference type="NCBI Taxonomy" id="857342"/>
    <lineage>
        <taxon>Eukaryota</taxon>
        <taxon>Fungi</taxon>
        <taxon>Dikarya</taxon>
        <taxon>Ascomycota</taxon>
        <taxon>Pezizomycotina</taxon>
        <taxon>Leotiomycetes</taxon>
        <taxon>Helotiales</taxon>
        <taxon>Amorphothecaceae</taxon>
        <taxon>Amorphotheca</taxon>
    </lineage>
</organism>
<evidence type="ECO:0000313" key="1">
    <source>
        <dbReference type="EMBL" id="PSS20609.1"/>
    </source>
</evidence>
<protein>
    <submittedName>
        <fullName evidence="1">Uncharacterized protein</fullName>
    </submittedName>
</protein>
<keyword evidence="2" id="KW-1185">Reference proteome</keyword>
<name>A0A2T3B4N9_AMORE</name>
<sequence>MPSPTVNASNPLPDSARIALSNLTPQHYSAIERAMSNILSTDLASQTFAQIVDGLPTRDVYQDYYGSYRDDYHGNLEPSQLAMGVVEAYRDGFSIGILQIDVKIFQLYQNALKGSREFILRLMEIIAILCHDIAVNLYIKYEGGIHKPDPANARRKPPPELSPGLILPPTPPLPAEFFHPYYQDWEQYPNGVADVVGYWAEYRLFGGVILFDRAESGTECNDVFIHPVGNYQIFQLSEAQIQQYANFILSDSDSSQHQDMSQGLRFKAERYARRVDPYDAMSLHIYRNRNERKIPDVRPVQCVVRGEDIPGYAEALQDLVKRSGNQQAQ</sequence>
<dbReference type="GeneID" id="36568750"/>
<accession>A0A2T3B4N9</accession>
<gene>
    <name evidence="1" type="ORF">M430DRAFT_100937</name>
</gene>
<evidence type="ECO:0000313" key="2">
    <source>
        <dbReference type="Proteomes" id="UP000241818"/>
    </source>
</evidence>
<dbReference type="InParanoid" id="A0A2T3B4N9"/>
<dbReference type="AlphaFoldDB" id="A0A2T3B4N9"/>
<dbReference type="OrthoDB" id="5346581at2759"/>